<dbReference type="InterPro" id="IPR011856">
    <property type="entry name" value="tRNA_endonuc-like_dom_sf"/>
</dbReference>
<comment type="similarity">
    <text evidence="1 2">Belongs to the UPF0102 family.</text>
</comment>
<organism evidence="3 4">
    <name type="scientific">Synechocystis salina LEGE 00031</name>
    <dbReference type="NCBI Taxonomy" id="1828736"/>
    <lineage>
        <taxon>Bacteria</taxon>
        <taxon>Bacillati</taxon>
        <taxon>Cyanobacteriota</taxon>
        <taxon>Cyanophyceae</taxon>
        <taxon>Synechococcales</taxon>
        <taxon>Merismopediaceae</taxon>
        <taxon>Synechocystis</taxon>
    </lineage>
</organism>
<dbReference type="HAMAP" id="MF_00048">
    <property type="entry name" value="UPF0102"/>
    <property type="match status" value="1"/>
</dbReference>
<evidence type="ECO:0000256" key="2">
    <source>
        <dbReference type="HAMAP-Rule" id="MF_00048"/>
    </source>
</evidence>
<sequence>MVDLGQAGESLVAAWLEQQGAKILQQRWRSPWGEIDLIAHFPATMMLAFVEVKTRSSGNWDQGGLLAVNGRKQEKLWQTANHFLASRPQWADLNCRFDVAIVFCLGDNNPTSHKEELPSSFKQGQTIIYHGYRLRLEQYLTNAFGG</sequence>
<keyword evidence="4" id="KW-1185">Reference proteome</keyword>
<dbReference type="CDD" id="cd20736">
    <property type="entry name" value="PoNe_Nuclease"/>
    <property type="match status" value="1"/>
</dbReference>
<dbReference type="InterPro" id="IPR003509">
    <property type="entry name" value="UPF0102_YraN-like"/>
</dbReference>
<accession>A0ABR9VQL7</accession>
<protein>
    <recommendedName>
        <fullName evidence="2">UPF0102 protein IQ217_07215</fullName>
    </recommendedName>
</protein>
<evidence type="ECO:0000256" key="1">
    <source>
        <dbReference type="ARBA" id="ARBA00006738"/>
    </source>
</evidence>
<gene>
    <name evidence="3" type="ORF">IQ217_07215</name>
</gene>
<dbReference type="InterPro" id="IPR011335">
    <property type="entry name" value="Restrct_endonuc-II-like"/>
</dbReference>
<dbReference type="PANTHER" id="PTHR34039:SF1">
    <property type="entry name" value="UPF0102 PROTEIN YRAN"/>
    <property type="match status" value="1"/>
</dbReference>
<proteinExistence type="inferred from homology"/>
<reference evidence="3 4" key="1">
    <citation type="submission" date="2020-10" db="EMBL/GenBank/DDBJ databases">
        <authorList>
            <person name="Castelo-Branco R."/>
            <person name="Eusebio N."/>
            <person name="Adriana R."/>
            <person name="Vieira A."/>
            <person name="Brugerolle De Fraissinette N."/>
            <person name="Rezende De Castro R."/>
            <person name="Schneider M.P."/>
            <person name="Vasconcelos V."/>
            <person name="Leao P.N."/>
        </authorList>
    </citation>
    <scope>NUCLEOTIDE SEQUENCE [LARGE SCALE GENOMIC DNA]</scope>
    <source>
        <strain evidence="3 4">LEGE 00031</strain>
    </source>
</reference>
<comment type="caution">
    <text evidence="3">The sequence shown here is derived from an EMBL/GenBank/DDBJ whole genome shotgun (WGS) entry which is preliminary data.</text>
</comment>
<dbReference type="EMBL" id="JADEVV010000015">
    <property type="protein sequence ID" value="MBE9253645.1"/>
    <property type="molecule type" value="Genomic_DNA"/>
</dbReference>
<evidence type="ECO:0000313" key="4">
    <source>
        <dbReference type="Proteomes" id="UP000658720"/>
    </source>
</evidence>
<dbReference type="Proteomes" id="UP000658720">
    <property type="component" value="Unassembled WGS sequence"/>
</dbReference>
<dbReference type="NCBIfam" id="TIGR00252">
    <property type="entry name" value="YraN family protein"/>
    <property type="match status" value="1"/>
</dbReference>
<dbReference type="RefSeq" id="WP_194019423.1">
    <property type="nucleotide sequence ID" value="NZ_JADEVV010000015.1"/>
</dbReference>
<name>A0ABR9VQL7_9SYNC</name>
<dbReference type="PANTHER" id="PTHR34039">
    <property type="entry name" value="UPF0102 PROTEIN YRAN"/>
    <property type="match status" value="1"/>
</dbReference>
<dbReference type="Gene3D" id="3.40.1350.10">
    <property type="match status" value="1"/>
</dbReference>
<evidence type="ECO:0000313" key="3">
    <source>
        <dbReference type="EMBL" id="MBE9253645.1"/>
    </source>
</evidence>
<dbReference type="SUPFAM" id="SSF52980">
    <property type="entry name" value="Restriction endonuclease-like"/>
    <property type="match status" value="1"/>
</dbReference>
<dbReference type="Pfam" id="PF02021">
    <property type="entry name" value="UPF0102"/>
    <property type="match status" value="1"/>
</dbReference>